<dbReference type="Gene3D" id="3.50.30.40">
    <property type="entry name" value="Ribonuclease E inhibitor RraA/RraA-like"/>
    <property type="match status" value="1"/>
</dbReference>
<comment type="catalytic activity">
    <reaction evidence="1">
        <text>4-hydroxy-4-methyl-2-oxoglutarate = 2 pyruvate</text>
        <dbReference type="Rhea" id="RHEA:22748"/>
        <dbReference type="ChEBI" id="CHEBI:15361"/>
        <dbReference type="ChEBI" id="CHEBI:58276"/>
        <dbReference type="EC" id="4.1.3.17"/>
    </reaction>
</comment>
<dbReference type="RefSeq" id="WP_106241983.1">
    <property type="nucleotide sequence ID" value="NZ_PVNG01000009.1"/>
</dbReference>
<evidence type="ECO:0000256" key="2">
    <source>
        <dbReference type="ARBA" id="ARBA00001968"/>
    </source>
</evidence>
<comment type="cofactor">
    <cofactor evidence="2">
        <name>a divalent metal cation</name>
        <dbReference type="ChEBI" id="CHEBI:60240"/>
    </cofactor>
</comment>
<keyword evidence="13" id="KW-0460">Magnesium</keyword>
<reference evidence="15 16" key="1">
    <citation type="submission" date="2018-03" db="EMBL/GenBank/DDBJ databases">
        <title>Genomic Encyclopedia of Type Strains, Phase III (KMG-III): the genomes of soil and plant-associated and newly described type strains.</title>
        <authorList>
            <person name="Whitman W."/>
        </authorList>
    </citation>
    <scope>NUCLEOTIDE SEQUENCE [LARGE SCALE GENOMIC DNA]</scope>
    <source>
        <strain evidence="15 16">CGMCC 4.7104</strain>
    </source>
</reference>
<feature type="region of interest" description="Disordered" evidence="14">
    <location>
        <begin position="219"/>
        <end position="249"/>
    </location>
</feature>
<dbReference type="GO" id="GO:0046872">
    <property type="term" value="F:metal ion binding"/>
    <property type="evidence" value="ECO:0007669"/>
    <property type="project" value="UniProtKB-KW"/>
</dbReference>
<evidence type="ECO:0000256" key="12">
    <source>
        <dbReference type="ARBA" id="ARBA00047973"/>
    </source>
</evidence>
<sequence>MFIVAPTDSVSIAPPWDRVPAEEIRRLGEVPAADVGDALGRMTVMDGGIRLLTGQAALLGTALTVDVRSGDNLAVHRALDDARPGDVLVVNGHGDGTRALVGDLIGEIMVNAGVVGAVVDGAIRDVRSLREMGLAVYARTVTPAGPFKDGPGAIGVPVAVGGVVVEAGDVLVGDADGVVVVPRRRVKEAVDAVGEVVGKQEALRRRILAARSGDAAGCGDVAGPRDVAGPGAAAGSGDAAGSGAAAAGR</sequence>
<comment type="similarity">
    <text evidence="3">Belongs to the class II aldolase/RraA-like family.</text>
</comment>
<evidence type="ECO:0000313" key="15">
    <source>
        <dbReference type="EMBL" id="PRX64088.1"/>
    </source>
</evidence>
<protein>
    <recommendedName>
        <fullName evidence="7">Putative 4-hydroxy-4-methyl-2-oxoglutarate aldolase</fullName>
        <ecNumber evidence="6">4.1.1.112</ecNumber>
        <ecNumber evidence="5">4.1.3.17</ecNumber>
    </recommendedName>
    <alternativeName>
        <fullName evidence="11">Oxaloacetate decarboxylase</fullName>
    </alternativeName>
    <alternativeName>
        <fullName evidence="9">Regulator of ribonuclease activity homolog</fullName>
    </alternativeName>
    <alternativeName>
        <fullName evidence="10">RraA-like protein</fullName>
    </alternativeName>
</protein>
<comment type="subunit">
    <text evidence="4">Homotrimer.</text>
</comment>
<dbReference type="EC" id="4.1.1.112" evidence="6"/>
<evidence type="ECO:0000256" key="6">
    <source>
        <dbReference type="ARBA" id="ARBA00012947"/>
    </source>
</evidence>
<dbReference type="InterPro" id="IPR036704">
    <property type="entry name" value="RraA/RraA-like_sf"/>
</dbReference>
<evidence type="ECO:0000256" key="13">
    <source>
        <dbReference type="PIRSR" id="PIRSR605493-1"/>
    </source>
</evidence>
<keyword evidence="13" id="KW-0479">Metal-binding</keyword>
<comment type="caution">
    <text evidence="15">The sequence shown here is derived from an EMBL/GenBank/DDBJ whole genome shotgun (WGS) entry which is preliminary data.</text>
</comment>
<evidence type="ECO:0000256" key="14">
    <source>
        <dbReference type="SAM" id="MobiDB-lite"/>
    </source>
</evidence>
<evidence type="ECO:0000256" key="3">
    <source>
        <dbReference type="ARBA" id="ARBA00008621"/>
    </source>
</evidence>
<dbReference type="CDD" id="cd16841">
    <property type="entry name" value="RraA_family"/>
    <property type="match status" value="1"/>
</dbReference>
<evidence type="ECO:0000256" key="4">
    <source>
        <dbReference type="ARBA" id="ARBA00011233"/>
    </source>
</evidence>
<feature type="binding site" evidence="13">
    <location>
        <begin position="102"/>
        <end position="105"/>
    </location>
    <ligand>
        <name>substrate</name>
    </ligand>
</feature>
<accession>A0A2T0MXW8</accession>
<evidence type="ECO:0000256" key="8">
    <source>
        <dbReference type="ARBA" id="ARBA00025046"/>
    </source>
</evidence>
<dbReference type="PANTHER" id="PTHR33254">
    <property type="entry name" value="4-HYDROXY-4-METHYL-2-OXOGLUTARATE ALDOLASE 3-RELATED"/>
    <property type="match status" value="1"/>
</dbReference>
<evidence type="ECO:0000256" key="7">
    <source>
        <dbReference type="ARBA" id="ARBA00016549"/>
    </source>
</evidence>
<comment type="function">
    <text evidence="8">Catalyzes the aldol cleavage of 4-hydroxy-4-methyl-2-oxoglutarate (HMG) into 2 molecules of pyruvate. Also contains a secondary oxaloacetate (OAA) decarboxylase activity due to the common pyruvate enolate transition state formed following C-C bond cleavage in the retro-aldol and decarboxylation reactions.</text>
</comment>
<dbReference type="InterPro" id="IPR005493">
    <property type="entry name" value="RraA/RraA-like"/>
</dbReference>
<dbReference type="OrthoDB" id="943692at2"/>
<dbReference type="Pfam" id="PF03737">
    <property type="entry name" value="RraA-like"/>
    <property type="match status" value="1"/>
</dbReference>
<dbReference type="PANTHER" id="PTHR33254:SF4">
    <property type="entry name" value="4-HYDROXY-4-METHYL-2-OXOGLUTARATE ALDOLASE 3-RELATED"/>
    <property type="match status" value="1"/>
</dbReference>
<evidence type="ECO:0000256" key="10">
    <source>
        <dbReference type="ARBA" id="ARBA00030169"/>
    </source>
</evidence>
<dbReference type="Proteomes" id="UP000238312">
    <property type="component" value="Unassembled WGS sequence"/>
</dbReference>
<keyword evidence="16" id="KW-1185">Reference proteome</keyword>
<gene>
    <name evidence="15" type="ORF">B0I32_10916</name>
</gene>
<dbReference type="EC" id="4.1.3.17" evidence="5"/>
<dbReference type="GO" id="GO:0047443">
    <property type="term" value="F:4-hydroxy-4-methyl-2-oxoglutarate aldolase activity"/>
    <property type="evidence" value="ECO:0007669"/>
    <property type="project" value="UniProtKB-EC"/>
</dbReference>
<evidence type="ECO:0000256" key="11">
    <source>
        <dbReference type="ARBA" id="ARBA00032305"/>
    </source>
</evidence>
<organism evidence="15 16">
    <name type="scientific">Nonomuraea fuscirosea</name>
    <dbReference type="NCBI Taxonomy" id="1291556"/>
    <lineage>
        <taxon>Bacteria</taxon>
        <taxon>Bacillati</taxon>
        <taxon>Actinomycetota</taxon>
        <taxon>Actinomycetes</taxon>
        <taxon>Streptosporangiales</taxon>
        <taxon>Streptosporangiaceae</taxon>
        <taxon>Nonomuraea</taxon>
    </lineage>
</organism>
<comment type="cofactor">
    <cofactor evidence="13">
        <name>Mg(2+)</name>
        <dbReference type="ChEBI" id="CHEBI:18420"/>
    </cofactor>
</comment>
<evidence type="ECO:0000256" key="1">
    <source>
        <dbReference type="ARBA" id="ARBA00001342"/>
    </source>
</evidence>
<dbReference type="GO" id="GO:0008948">
    <property type="term" value="F:oxaloacetate decarboxylase activity"/>
    <property type="evidence" value="ECO:0007669"/>
    <property type="project" value="UniProtKB-EC"/>
</dbReference>
<evidence type="ECO:0000313" key="16">
    <source>
        <dbReference type="Proteomes" id="UP000238312"/>
    </source>
</evidence>
<proteinExistence type="inferred from homology"/>
<name>A0A2T0MXW8_9ACTN</name>
<comment type="catalytic activity">
    <reaction evidence="12">
        <text>oxaloacetate + H(+) = pyruvate + CO2</text>
        <dbReference type="Rhea" id="RHEA:15641"/>
        <dbReference type="ChEBI" id="CHEBI:15361"/>
        <dbReference type="ChEBI" id="CHEBI:15378"/>
        <dbReference type="ChEBI" id="CHEBI:16452"/>
        <dbReference type="ChEBI" id="CHEBI:16526"/>
        <dbReference type="EC" id="4.1.1.112"/>
    </reaction>
</comment>
<dbReference type="NCBIfam" id="NF004850">
    <property type="entry name" value="PRK06201.1"/>
    <property type="match status" value="1"/>
</dbReference>
<feature type="binding site" evidence="13">
    <location>
        <position position="124"/>
    </location>
    <ligand>
        <name>Mg(2+)</name>
        <dbReference type="ChEBI" id="CHEBI:18420"/>
    </ligand>
</feature>
<dbReference type="AlphaFoldDB" id="A0A2T0MXW8"/>
<evidence type="ECO:0000256" key="5">
    <source>
        <dbReference type="ARBA" id="ARBA00012213"/>
    </source>
</evidence>
<dbReference type="EMBL" id="PVNG01000009">
    <property type="protein sequence ID" value="PRX64088.1"/>
    <property type="molecule type" value="Genomic_DNA"/>
</dbReference>
<feature type="binding site" evidence="13">
    <location>
        <position position="125"/>
    </location>
    <ligand>
        <name>Mg(2+)</name>
        <dbReference type="ChEBI" id="CHEBI:18420"/>
    </ligand>
</feature>
<dbReference type="SUPFAM" id="SSF89562">
    <property type="entry name" value="RraA-like"/>
    <property type="match status" value="1"/>
</dbReference>
<evidence type="ECO:0000256" key="9">
    <source>
        <dbReference type="ARBA" id="ARBA00029596"/>
    </source>
</evidence>